<proteinExistence type="predicted"/>
<reference evidence="3 4" key="1">
    <citation type="submission" date="2018-02" db="EMBL/GenBank/DDBJ databases">
        <authorList>
            <person name="Rodrigo-Torres L."/>
            <person name="Arahal R. D."/>
            <person name="Lucena T."/>
        </authorList>
    </citation>
    <scope>NUCLEOTIDE SEQUENCE [LARGE SCALE GENOMIC DNA]</scope>
    <source>
        <strain evidence="3 4">CECT 9267</strain>
    </source>
</reference>
<dbReference type="EMBL" id="OKRC01000003">
    <property type="protein sequence ID" value="SPE20441.1"/>
    <property type="molecule type" value="Genomic_DNA"/>
</dbReference>
<name>A0AAE8J4Q3_LATSK</name>
<keyword evidence="3" id="KW-0808">Transferase</keyword>
<dbReference type="PANTHER" id="PTHR12526">
    <property type="entry name" value="GLYCOSYLTRANSFERASE"/>
    <property type="match status" value="1"/>
</dbReference>
<keyword evidence="1" id="KW-0812">Transmembrane</keyword>
<evidence type="ECO:0000256" key="1">
    <source>
        <dbReference type="SAM" id="Phobius"/>
    </source>
</evidence>
<dbReference type="RefSeq" id="WP_105300086.1">
    <property type="nucleotide sequence ID" value="NZ_CP129529.1"/>
</dbReference>
<organism evidence="3 4">
    <name type="scientific">Latilactobacillus sakei</name>
    <name type="common">Lactobacillus sakei</name>
    <dbReference type="NCBI Taxonomy" id="1599"/>
    <lineage>
        <taxon>Bacteria</taxon>
        <taxon>Bacillati</taxon>
        <taxon>Bacillota</taxon>
        <taxon>Bacilli</taxon>
        <taxon>Lactobacillales</taxon>
        <taxon>Lactobacillaceae</taxon>
        <taxon>Latilactobacillus</taxon>
    </lineage>
</organism>
<dbReference type="AlphaFoldDB" id="A0AAE8J4Q3"/>
<protein>
    <submittedName>
        <fullName evidence="3">N-acetylgalactosamine-N, N'-diacetylbacillosaminyl-diphospho-undecaprenol 4-alpha-N-acetylgalactosaminyltransferase</fullName>
        <ecNumber evidence="3">2.4.1.291</ecNumber>
    </submittedName>
</protein>
<evidence type="ECO:0000259" key="2">
    <source>
        <dbReference type="Pfam" id="PF00534"/>
    </source>
</evidence>
<dbReference type="EC" id="2.4.1.291" evidence="3"/>
<keyword evidence="1" id="KW-0472">Membrane</keyword>
<keyword evidence="1" id="KW-1133">Transmembrane helix</keyword>
<dbReference type="SUPFAM" id="SSF53756">
    <property type="entry name" value="UDP-Glycosyltransferase/glycogen phosphorylase"/>
    <property type="match status" value="1"/>
</dbReference>
<keyword evidence="3" id="KW-0328">Glycosyltransferase</keyword>
<dbReference type="Proteomes" id="UP000239650">
    <property type="component" value="Unassembled WGS sequence"/>
</dbReference>
<comment type="caution">
    <text evidence="3">The sequence shown here is derived from an EMBL/GenBank/DDBJ whole genome shotgun (WGS) entry which is preliminary data.</text>
</comment>
<feature type="transmembrane region" description="Helical" evidence="1">
    <location>
        <begin position="81"/>
        <end position="101"/>
    </location>
</feature>
<evidence type="ECO:0000313" key="4">
    <source>
        <dbReference type="Proteomes" id="UP000239650"/>
    </source>
</evidence>
<dbReference type="Pfam" id="PF00534">
    <property type="entry name" value="Glycos_transf_1"/>
    <property type="match status" value="1"/>
</dbReference>
<dbReference type="InterPro" id="IPR001296">
    <property type="entry name" value="Glyco_trans_1"/>
</dbReference>
<feature type="domain" description="Glycosyl transferase family 1" evidence="2">
    <location>
        <begin position="212"/>
        <end position="371"/>
    </location>
</feature>
<sequence length="395" mass="45436">MKVAMVFDGLITGGIERVGADYAKIFENLGYDITVINLNPKLTEMESEFPESSHIKYVKFSKRVAPERYAQIVKMAWYGRFLYPIIFMCLTLFNVFYKLFCKIRYRFLNDRYDVVIAFSGHFNDLTFVANNYVNANKKMCWLHGALYGYLLISDGYLNLYKKIKNLVVLVSDAEEEVLSYNRGLNLNINKLYNPTFISRVADKDNVNNLRQMYGNYLLMVSRFSYPHKDHYTVLDALKILNEKYHKSPNLVLVGSGPDEAEVKLYSENVLANVESKVFFLGNRKNVQDYYRSAYMLVHASVAGEGLPTVMIEALANDLPMVVTDSKVGPREIIGNDEYGLLSRVQDSMDMASRINLLIEDNAKYNEFVQKSASKLEEFKPENIEIKLKKILDNLV</sequence>
<evidence type="ECO:0000313" key="3">
    <source>
        <dbReference type="EMBL" id="SPE20441.1"/>
    </source>
</evidence>
<dbReference type="GO" id="GO:0016757">
    <property type="term" value="F:glycosyltransferase activity"/>
    <property type="evidence" value="ECO:0007669"/>
    <property type="project" value="UniProtKB-KW"/>
</dbReference>
<gene>
    <name evidence="3" type="primary">pglJ</name>
    <name evidence="3" type="ORF">LAS9267_00827</name>
</gene>
<accession>A0AAE8J4Q3</accession>
<dbReference type="Gene3D" id="3.40.50.2000">
    <property type="entry name" value="Glycogen Phosphorylase B"/>
    <property type="match status" value="2"/>
</dbReference>